<dbReference type="HOGENOM" id="CLU_112469_0_0_2"/>
<feature type="domain" description="Mut7-C RNAse" evidence="1">
    <location>
        <begin position="11"/>
        <end position="147"/>
    </location>
</feature>
<evidence type="ECO:0000313" key="2">
    <source>
        <dbReference type="EMBL" id="AGO61238.1"/>
    </source>
</evidence>
<keyword evidence="3" id="KW-1185">Reference proteome</keyword>
<sequence>MIYRHGGEMNKFMADHMLGRTCKWMRIMGYDTGYPQCHSDNDILKKCKEENLILLTRDYEFYKRYSNSIFLDSPDFKEQLKQVVTMFPPDRELFFSRCPECNTILQTVKTETMGPGYDLVKSRYDTVKFCPGCGKYYWEGSHYSRILSQLNSIIKG</sequence>
<protein>
    <recommendedName>
        <fullName evidence="1">Mut7-C RNAse domain-containing protein</fullName>
    </recommendedName>
</protein>
<dbReference type="InterPro" id="IPR002782">
    <property type="entry name" value="Mut7-C_RNAse_dom"/>
</dbReference>
<dbReference type="Pfam" id="PF01927">
    <property type="entry name" value="Mut7-C"/>
    <property type="match status" value="1"/>
</dbReference>
<dbReference type="EMBL" id="CP004145">
    <property type="protein sequence ID" value="AGO61238.1"/>
    <property type="molecule type" value="Genomic_DNA"/>
</dbReference>
<reference evidence="2 3" key="1">
    <citation type="journal article" date="2007" name="Proc. Natl. Acad. Sci. U.S.A.">
        <title>Genome dynamics in a natural archaeal population.</title>
        <authorList>
            <person name="Allen E.E."/>
            <person name="Tyson G.W."/>
            <person name="Whitaker R.J."/>
            <person name="Detter J.C."/>
            <person name="Richardson P.M."/>
            <person name="Banfield J.F."/>
        </authorList>
    </citation>
    <scope>NUCLEOTIDE SEQUENCE [LARGE SCALE GENOMIC DNA]</scope>
    <source>
        <strain evidence="3">fer1</strain>
    </source>
</reference>
<evidence type="ECO:0000313" key="3">
    <source>
        <dbReference type="Proteomes" id="UP000014660"/>
    </source>
</evidence>
<organism evidence="2 3">
    <name type="scientific">Ferroplasma acidarmanus Fer1</name>
    <dbReference type="NCBI Taxonomy" id="333146"/>
    <lineage>
        <taxon>Archaea</taxon>
        <taxon>Methanobacteriati</taxon>
        <taxon>Thermoplasmatota</taxon>
        <taxon>Thermoplasmata</taxon>
        <taxon>Thermoplasmatales</taxon>
        <taxon>Ferroplasmaceae</taxon>
        <taxon>Ferroplasma</taxon>
    </lineage>
</organism>
<proteinExistence type="predicted"/>
<evidence type="ECO:0000259" key="1">
    <source>
        <dbReference type="Pfam" id="PF01927"/>
    </source>
</evidence>
<name>S0APP6_FERAC</name>
<accession>S0APP6</accession>
<gene>
    <name evidence="2" type="ORF">FACI_IFERC00001G1258</name>
</gene>
<dbReference type="PANTHER" id="PTHR39081">
    <property type="entry name" value="MUT7-C DOMAIN-CONTAINING PROTEIN"/>
    <property type="match status" value="1"/>
</dbReference>
<dbReference type="Proteomes" id="UP000014660">
    <property type="component" value="Chromosome"/>
</dbReference>
<dbReference type="AlphaFoldDB" id="S0APP6"/>
<dbReference type="PANTHER" id="PTHR39081:SF1">
    <property type="entry name" value="MUT7-C RNASE DOMAIN-CONTAINING PROTEIN"/>
    <property type="match status" value="1"/>
</dbReference>
<dbReference type="KEGG" id="fac:FACI_IFERC01G1258"/>